<keyword evidence="1" id="KW-0472">Membrane</keyword>
<organism evidence="2 3">
    <name type="scientific">Paeniroseomonas aquatica</name>
    <dbReference type="NCBI Taxonomy" id="373043"/>
    <lineage>
        <taxon>Bacteria</taxon>
        <taxon>Pseudomonadati</taxon>
        <taxon>Pseudomonadota</taxon>
        <taxon>Alphaproteobacteria</taxon>
        <taxon>Acetobacterales</taxon>
        <taxon>Acetobacteraceae</taxon>
        <taxon>Paeniroseomonas</taxon>
    </lineage>
</organism>
<feature type="transmembrane region" description="Helical" evidence="1">
    <location>
        <begin position="40"/>
        <end position="59"/>
    </location>
</feature>
<reference evidence="3" key="1">
    <citation type="journal article" date="2019" name="Int. J. Syst. Evol. Microbiol.">
        <title>The Global Catalogue of Microorganisms (GCM) 10K type strain sequencing project: providing services to taxonomists for standard genome sequencing and annotation.</title>
        <authorList>
            <consortium name="The Broad Institute Genomics Platform"/>
            <consortium name="The Broad Institute Genome Sequencing Center for Infectious Disease"/>
            <person name="Wu L."/>
            <person name="Ma J."/>
        </authorList>
    </citation>
    <scope>NUCLEOTIDE SEQUENCE [LARGE SCALE GENOMIC DNA]</scope>
    <source>
        <strain evidence="3">CECT 7131</strain>
    </source>
</reference>
<name>A0ABT8AGQ4_9PROT</name>
<evidence type="ECO:0000256" key="1">
    <source>
        <dbReference type="SAM" id="Phobius"/>
    </source>
</evidence>
<comment type="caution">
    <text evidence="2">The sequence shown here is derived from an EMBL/GenBank/DDBJ whole genome shotgun (WGS) entry which is preliminary data.</text>
</comment>
<evidence type="ECO:0008006" key="4">
    <source>
        <dbReference type="Google" id="ProtNLM"/>
    </source>
</evidence>
<dbReference type="RefSeq" id="WP_290320838.1">
    <property type="nucleotide sequence ID" value="NZ_JAUFPN010000302.1"/>
</dbReference>
<feature type="transmembrane region" description="Helical" evidence="1">
    <location>
        <begin position="157"/>
        <end position="176"/>
    </location>
</feature>
<keyword evidence="3" id="KW-1185">Reference proteome</keyword>
<evidence type="ECO:0000313" key="3">
    <source>
        <dbReference type="Proteomes" id="UP001529369"/>
    </source>
</evidence>
<feature type="transmembrane region" description="Helical" evidence="1">
    <location>
        <begin position="80"/>
        <end position="102"/>
    </location>
</feature>
<dbReference type="Proteomes" id="UP001529369">
    <property type="component" value="Unassembled WGS sequence"/>
</dbReference>
<proteinExistence type="predicted"/>
<gene>
    <name evidence="2" type="ORF">QWZ14_30475</name>
</gene>
<evidence type="ECO:0000313" key="2">
    <source>
        <dbReference type="EMBL" id="MDN3568723.1"/>
    </source>
</evidence>
<protein>
    <recommendedName>
        <fullName evidence="4">ABC transporter permease</fullName>
    </recommendedName>
</protein>
<sequence>MDSSGDAWTFSIDKNLPGKVLDVILALFRPMFNFISEVSGASWLGAAIIFSIFFAVFLIRTGARSGISNMGVFAGALEHYASWGLLGSGAFLALLALEWIFMPVWTVFFAALVNSVTGGEPGLLQWLAFLASPTPQRMAFLNDMSAFYSAGHTVLPLGFRGGVMIAVAFGTMWLVARGMGRLRA</sequence>
<dbReference type="EMBL" id="JAUFPN010000302">
    <property type="protein sequence ID" value="MDN3568723.1"/>
    <property type="molecule type" value="Genomic_DNA"/>
</dbReference>
<keyword evidence="1" id="KW-0812">Transmembrane</keyword>
<accession>A0ABT8AGQ4</accession>
<keyword evidence="1" id="KW-1133">Transmembrane helix</keyword>